<keyword evidence="3" id="KW-0808">Transferase</keyword>
<dbReference type="SUPFAM" id="SSF51735">
    <property type="entry name" value="NAD(P)-binding Rossmann-fold domains"/>
    <property type="match status" value="1"/>
</dbReference>
<name>A0A1E5PDT8_9ACTN</name>
<dbReference type="InterPro" id="IPR015422">
    <property type="entry name" value="PyrdxlP-dep_Trfase_small"/>
</dbReference>
<dbReference type="OrthoDB" id="5342089at2"/>
<evidence type="ECO:0000313" key="9">
    <source>
        <dbReference type="Proteomes" id="UP000095759"/>
    </source>
</evidence>
<comment type="similarity">
    <text evidence="5">Belongs to the DegT/DnrJ/EryC1 family. L-glutamine:2-deoxy-scyllo-inosose/scyllo-inosose aminotransferase subfamily.</text>
</comment>
<dbReference type="Gene3D" id="3.40.640.10">
    <property type="entry name" value="Type I PLP-dependent aspartate aminotransferase-like (Major domain)"/>
    <property type="match status" value="1"/>
</dbReference>
<dbReference type="Gene3D" id="3.90.1150.10">
    <property type="entry name" value="Aspartate Aminotransferase, domain 1"/>
    <property type="match status" value="1"/>
</dbReference>
<dbReference type="AlphaFoldDB" id="A0A1E5PDT8"/>
<evidence type="ECO:0000256" key="4">
    <source>
        <dbReference type="ARBA" id="ARBA00022898"/>
    </source>
</evidence>
<organism evidence="8 9">
    <name type="scientific">Streptomyces agglomeratus</name>
    <dbReference type="NCBI Taxonomy" id="285458"/>
    <lineage>
        <taxon>Bacteria</taxon>
        <taxon>Bacillati</taxon>
        <taxon>Actinomycetota</taxon>
        <taxon>Actinomycetes</taxon>
        <taxon>Kitasatosporales</taxon>
        <taxon>Streptomycetaceae</taxon>
        <taxon>Streptomyces</taxon>
    </lineage>
</organism>
<evidence type="ECO:0000256" key="2">
    <source>
        <dbReference type="ARBA" id="ARBA00022576"/>
    </source>
</evidence>
<comment type="caution">
    <text evidence="8">The sequence shown here is derived from an EMBL/GenBank/DDBJ whole genome shotgun (WGS) entry which is preliminary data.</text>
</comment>
<dbReference type="GO" id="GO:0000271">
    <property type="term" value="P:polysaccharide biosynthetic process"/>
    <property type="evidence" value="ECO:0007669"/>
    <property type="project" value="TreeGrafter"/>
</dbReference>
<evidence type="ECO:0000256" key="1">
    <source>
        <dbReference type="ARBA" id="ARBA00001933"/>
    </source>
</evidence>
<evidence type="ECO:0000256" key="7">
    <source>
        <dbReference type="SAM" id="MobiDB-lite"/>
    </source>
</evidence>
<feature type="region of interest" description="Disordered" evidence="7">
    <location>
        <begin position="308"/>
        <end position="327"/>
    </location>
</feature>
<dbReference type="Gene3D" id="3.40.50.720">
    <property type="entry name" value="NAD(P)-binding Rossmann-like Domain"/>
    <property type="match status" value="1"/>
</dbReference>
<dbReference type="STRING" id="285458.BGM19_09215"/>
<dbReference type="InterPro" id="IPR015424">
    <property type="entry name" value="PyrdxlP-dep_Trfase"/>
</dbReference>
<feature type="compositionally biased region" description="Low complexity" evidence="7">
    <location>
        <begin position="308"/>
        <end position="317"/>
    </location>
</feature>
<evidence type="ECO:0000256" key="5">
    <source>
        <dbReference type="ARBA" id="ARBA00038398"/>
    </source>
</evidence>
<proteinExistence type="inferred from homology"/>
<accession>A0A1E5PDT8</accession>
<sequence length="445" mass="46869">MTFCGAAEAIVHAGLRPVLVDVEPHTGLASPRTVATAVRTCGRPSAMVVLHFAGAPAPVEELAEAAGLGPGLVVEDAAHALGTFVGGRPVGALSGAACFSFYATKNLPVGEGGMVTTDNEQTAAWIHRARLHGMSADAWRRNAPGGDWAYTVEEAGLKANMTDVQAAIGRAQLRHLDGWQRRREAVARRYEDGLRQVPGLVLPAGPPAGRHAWHLYVVRVLSGFGTGRDELIGRLAERGIGTSVQFIPLHHMPYFRRHAIIPPEGLLGAESLFPQLLSLPMYPALPERAVDRVCAEIARLAPAPRRVPAARPAAARHGAPRSDRTGGLRTLVAGAGEAGRALARDLRGAPGFGLLPVGFVDDDPGKRGADGVPVLGTLDDIGRLTLAHGIEVVVVAIPGLSAERFRLVTTLPKRRAPASATCPPSSRPCAAMWWAATCGRWTCTA</sequence>
<dbReference type="GO" id="GO:0008483">
    <property type="term" value="F:transaminase activity"/>
    <property type="evidence" value="ECO:0007669"/>
    <property type="project" value="UniProtKB-KW"/>
</dbReference>
<dbReference type="CDD" id="cd00616">
    <property type="entry name" value="AHBA_syn"/>
    <property type="match status" value="1"/>
</dbReference>
<dbReference type="GO" id="GO:0030170">
    <property type="term" value="F:pyridoxal phosphate binding"/>
    <property type="evidence" value="ECO:0007669"/>
    <property type="project" value="TreeGrafter"/>
</dbReference>
<dbReference type="InterPro" id="IPR036291">
    <property type="entry name" value="NAD(P)-bd_dom_sf"/>
</dbReference>
<evidence type="ECO:0000256" key="6">
    <source>
        <dbReference type="RuleBase" id="RU004508"/>
    </source>
</evidence>
<gene>
    <name evidence="8" type="ORF">AS594_27665</name>
</gene>
<keyword evidence="4 6" id="KW-0663">Pyridoxal phosphate</keyword>
<reference evidence="8 9" key="1">
    <citation type="submission" date="2016-08" db="EMBL/GenBank/DDBJ databases">
        <title>Complete genome sequence of Streptomyces agglomeratus strain 6-3-2, a novel anti-MRSA actinomycete isolated from Wuli of Tebit, China.</title>
        <authorList>
            <person name="Chen X."/>
        </authorList>
    </citation>
    <scope>NUCLEOTIDE SEQUENCE [LARGE SCALE GENOMIC DNA]</scope>
    <source>
        <strain evidence="8 9">6-3-2</strain>
    </source>
</reference>
<dbReference type="PANTHER" id="PTHR30244">
    <property type="entry name" value="TRANSAMINASE"/>
    <property type="match status" value="1"/>
</dbReference>
<dbReference type="InterPro" id="IPR000653">
    <property type="entry name" value="DegT/StrS_aminotransferase"/>
</dbReference>
<evidence type="ECO:0000313" key="8">
    <source>
        <dbReference type="EMBL" id="OEJ27699.1"/>
    </source>
</evidence>
<dbReference type="PANTHER" id="PTHR30244:SF34">
    <property type="entry name" value="DTDP-4-AMINO-4,6-DIDEOXYGALACTOSE TRANSAMINASE"/>
    <property type="match status" value="1"/>
</dbReference>
<dbReference type="Proteomes" id="UP000095759">
    <property type="component" value="Unassembled WGS sequence"/>
</dbReference>
<protein>
    <submittedName>
        <fullName evidence="8">Uncharacterized protein</fullName>
    </submittedName>
</protein>
<dbReference type="SUPFAM" id="SSF53383">
    <property type="entry name" value="PLP-dependent transferases"/>
    <property type="match status" value="1"/>
</dbReference>
<evidence type="ECO:0000256" key="3">
    <source>
        <dbReference type="ARBA" id="ARBA00022679"/>
    </source>
</evidence>
<keyword evidence="9" id="KW-1185">Reference proteome</keyword>
<keyword evidence="2" id="KW-0032">Aminotransferase</keyword>
<comment type="cofactor">
    <cofactor evidence="1">
        <name>pyridoxal 5'-phosphate</name>
        <dbReference type="ChEBI" id="CHEBI:597326"/>
    </cofactor>
</comment>
<dbReference type="Pfam" id="PF01041">
    <property type="entry name" value="DegT_DnrJ_EryC1"/>
    <property type="match status" value="1"/>
</dbReference>
<dbReference type="EMBL" id="MEHJ01000001">
    <property type="protein sequence ID" value="OEJ27699.1"/>
    <property type="molecule type" value="Genomic_DNA"/>
</dbReference>
<dbReference type="InterPro" id="IPR015421">
    <property type="entry name" value="PyrdxlP-dep_Trfase_major"/>
</dbReference>